<dbReference type="GO" id="GO:0009432">
    <property type="term" value="P:SOS response"/>
    <property type="evidence" value="ECO:0007669"/>
    <property type="project" value="TreeGrafter"/>
</dbReference>
<protein>
    <submittedName>
        <fullName evidence="3">DNA polymerase V</fullName>
    </submittedName>
</protein>
<dbReference type="InterPro" id="IPR043128">
    <property type="entry name" value="Rev_trsase/Diguanyl_cyclase"/>
</dbReference>
<dbReference type="GO" id="GO:0003684">
    <property type="term" value="F:damaged DNA binding"/>
    <property type="evidence" value="ECO:0007669"/>
    <property type="project" value="InterPro"/>
</dbReference>
<dbReference type="AlphaFoldDB" id="A0A1I0MM70"/>
<comment type="similarity">
    <text evidence="1">Belongs to the DNA polymerase type-Y family.</text>
</comment>
<sequence length="534" mass="61159">MWEIVQKGCYSIQNTEIFHNFARNLENDKQMSDKQRTYIAIDLKSFYASVECVDRGLNPLTTNLVVADVSRTEKTICLAVSPSLKQYGISGRARLFEVVQRIREVNYQRQCRTASHRLMGKSVSDTELQTHPDWAVDYIAAKPQMAHYIEVSSKIYSIYLKYVAPEDIHVYSIDEVIMDVTAYLGSYKMTAHQLTMKMICDVLSQTGITATAGIGTNMYLCKVAMDIVAKTMPADKDGVRIAELDEMTYRQKLWDYRPITRFWRVGHGIAKTLAFYGIDTMGELARMSVRNEDQLYRLFGVNAELLIDHAWGWEPCTMEAVKAYRPETNSFSSGQVLKEPYTFRKARVVVQEMAEAMALELVSKRLVTDQLVLTVGYDAECLTRLEIRARYRGLITTNYYGKQVPKHAHGTFSIGMPTSSSRLIMEGAAELFDRIVNPDLLIRRLNLTTNHVMTEDSLAVRQKEPEQLDLFADYEARDEQRQKEQAWLEKERRVQEAQLKIKQRFGKNAILRGLNFEEGATAKERNQQIGGHQA</sequence>
<organism evidence="3 4">
    <name type="scientific">Prevotella aff. ruminicola Tc2-24</name>
    <dbReference type="NCBI Taxonomy" id="81582"/>
    <lineage>
        <taxon>Bacteria</taxon>
        <taxon>Pseudomonadati</taxon>
        <taxon>Bacteroidota</taxon>
        <taxon>Bacteroidia</taxon>
        <taxon>Bacteroidales</taxon>
        <taxon>Prevotellaceae</taxon>
        <taxon>Prevotella</taxon>
    </lineage>
</organism>
<dbReference type="Proteomes" id="UP000199373">
    <property type="component" value="Unassembled WGS sequence"/>
</dbReference>
<dbReference type="GO" id="GO:0003887">
    <property type="term" value="F:DNA-directed DNA polymerase activity"/>
    <property type="evidence" value="ECO:0007669"/>
    <property type="project" value="TreeGrafter"/>
</dbReference>
<dbReference type="Gene3D" id="1.10.150.20">
    <property type="entry name" value="5' to 3' exonuclease, C-terminal subdomain"/>
    <property type="match status" value="1"/>
</dbReference>
<dbReference type="PANTHER" id="PTHR11076">
    <property type="entry name" value="DNA REPAIR POLYMERASE UMUC / TRANSFERASE FAMILY MEMBER"/>
    <property type="match status" value="1"/>
</dbReference>
<dbReference type="Gene3D" id="3.30.70.270">
    <property type="match status" value="1"/>
</dbReference>
<dbReference type="Pfam" id="PF00817">
    <property type="entry name" value="IMS"/>
    <property type="match status" value="1"/>
</dbReference>
<dbReference type="InterPro" id="IPR050116">
    <property type="entry name" value="DNA_polymerase-Y"/>
</dbReference>
<name>A0A1I0MM70_9BACT</name>
<dbReference type="PROSITE" id="PS50173">
    <property type="entry name" value="UMUC"/>
    <property type="match status" value="1"/>
</dbReference>
<dbReference type="Pfam" id="PF11799">
    <property type="entry name" value="IMS_C"/>
    <property type="match status" value="1"/>
</dbReference>
<dbReference type="InterPro" id="IPR001126">
    <property type="entry name" value="UmuC"/>
</dbReference>
<evidence type="ECO:0000259" key="2">
    <source>
        <dbReference type="PROSITE" id="PS50173"/>
    </source>
</evidence>
<dbReference type="InterPro" id="IPR017961">
    <property type="entry name" value="DNA_pol_Y-fam_little_finger"/>
</dbReference>
<dbReference type="SUPFAM" id="SSF56672">
    <property type="entry name" value="DNA/RNA polymerases"/>
    <property type="match status" value="1"/>
</dbReference>
<accession>A0A1I0MM70</accession>
<dbReference type="PANTHER" id="PTHR11076:SF35">
    <property type="entry name" value="DNA REPAIR PROTEIN HOMOLOG YOBH"/>
    <property type="match status" value="1"/>
</dbReference>
<feature type="domain" description="UmuC" evidence="2">
    <location>
        <begin position="38"/>
        <end position="266"/>
    </location>
</feature>
<evidence type="ECO:0000313" key="3">
    <source>
        <dbReference type="EMBL" id="SEV89467.1"/>
    </source>
</evidence>
<reference evidence="3 4" key="1">
    <citation type="submission" date="2016-10" db="EMBL/GenBank/DDBJ databases">
        <authorList>
            <person name="de Groot N.N."/>
        </authorList>
    </citation>
    <scope>NUCLEOTIDE SEQUENCE [LARGE SCALE GENOMIC DNA]</scope>
    <source>
        <strain evidence="3 4">TC2-24</strain>
    </source>
</reference>
<keyword evidence="4" id="KW-1185">Reference proteome</keyword>
<dbReference type="InterPro" id="IPR043502">
    <property type="entry name" value="DNA/RNA_pol_sf"/>
</dbReference>
<proteinExistence type="inferred from homology"/>
<gene>
    <name evidence="3" type="ORF">SAMN04487850_0789</name>
</gene>
<dbReference type="GO" id="GO:0006281">
    <property type="term" value="P:DNA repair"/>
    <property type="evidence" value="ECO:0007669"/>
    <property type="project" value="InterPro"/>
</dbReference>
<dbReference type="EMBL" id="FOIQ01000001">
    <property type="protein sequence ID" value="SEV89467.1"/>
    <property type="molecule type" value="Genomic_DNA"/>
</dbReference>
<dbReference type="GO" id="GO:0005829">
    <property type="term" value="C:cytosol"/>
    <property type="evidence" value="ECO:0007669"/>
    <property type="project" value="TreeGrafter"/>
</dbReference>
<evidence type="ECO:0000313" key="4">
    <source>
        <dbReference type="Proteomes" id="UP000199373"/>
    </source>
</evidence>
<evidence type="ECO:0000256" key="1">
    <source>
        <dbReference type="ARBA" id="ARBA00010945"/>
    </source>
</evidence>
<dbReference type="GO" id="GO:0042276">
    <property type="term" value="P:error-prone translesion synthesis"/>
    <property type="evidence" value="ECO:0007669"/>
    <property type="project" value="TreeGrafter"/>
</dbReference>